<dbReference type="EMBL" id="KB644409">
    <property type="protein sequence ID" value="EPS26515.1"/>
    <property type="molecule type" value="Genomic_DNA"/>
</dbReference>
<reference evidence="1 2" key="1">
    <citation type="journal article" date="2013" name="PLoS ONE">
        <title>Genomic and secretomic analyses reveal unique features of the lignocellulolytic enzyme system of Penicillium decumbens.</title>
        <authorList>
            <person name="Liu G."/>
            <person name="Zhang L."/>
            <person name="Wei X."/>
            <person name="Zou G."/>
            <person name="Qin Y."/>
            <person name="Ma L."/>
            <person name="Li J."/>
            <person name="Zheng H."/>
            <person name="Wang S."/>
            <person name="Wang C."/>
            <person name="Xun L."/>
            <person name="Zhao G.-P."/>
            <person name="Zhou Z."/>
            <person name="Qu Y."/>
        </authorList>
    </citation>
    <scope>NUCLEOTIDE SEQUENCE [LARGE SCALE GENOMIC DNA]</scope>
    <source>
        <strain evidence="2">114-2 / CGMCC 5302</strain>
    </source>
</reference>
<gene>
    <name evidence="1" type="ORF">PDE_01452</name>
</gene>
<sequence length="176" mass="19961">MPLQNEWRADVPVSGNELCRFMEISTQLSATHCCGMMLYWVREITIFTVFGRPVGRKRRGQWVTVNSRAFVETHSEPPGQARVLPSWSSGYRLCASYVVGTAGRRDGRSGEAVGGALEAHQSTRAAGTRARSWQTACHQWGHSQHSIHAPLTRRARPDQSEFGQRDFRQILSWRRH</sequence>
<dbReference type="AlphaFoldDB" id="S7Z7G9"/>
<proteinExistence type="predicted"/>
<accession>S7Z7G9</accession>
<dbReference type="Proteomes" id="UP000019376">
    <property type="component" value="Unassembled WGS sequence"/>
</dbReference>
<evidence type="ECO:0000313" key="2">
    <source>
        <dbReference type="Proteomes" id="UP000019376"/>
    </source>
</evidence>
<evidence type="ECO:0000313" key="1">
    <source>
        <dbReference type="EMBL" id="EPS26515.1"/>
    </source>
</evidence>
<organism evidence="1 2">
    <name type="scientific">Penicillium oxalicum (strain 114-2 / CGMCC 5302)</name>
    <name type="common">Penicillium decumbens</name>
    <dbReference type="NCBI Taxonomy" id="933388"/>
    <lineage>
        <taxon>Eukaryota</taxon>
        <taxon>Fungi</taxon>
        <taxon>Dikarya</taxon>
        <taxon>Ascomycota</taxon>
        <taxon>Pezizomycotina</taxon>
        <taxon>Eurotiomycetes</taxon>
        <taxon>Eurotiomycetidae</taxon>
        <taxon>Eurotiales</taxon>
        <taxon>Aspergillaceae</taxon>
        <taxon>Penicillium</taxon>
    </lineage>
</organism>
<dbReference type="HOGENOM" id="CLU_1525687_0_0_1"/>
<protein>
    <submittedName>
        <fullName evidence="1">Uncharacterized protein</fullName>
    </submittedName>
</protein>
<name>S7Z7G9_PENO1</name>
<keyword evidence="2" id="KW-1185">Reference proteome</keyword>